<dbReference type="EMBL" id="SSTD01001743">
    <property type="protein sequence ID" value="TYK29340.1"/>
    <property type="molecule type" value="Genomic_DNA"/>
</dbReference>
<sequence length="134" mass="14755">MSASVEPSARAQKQHCSIPNFMLLPLLPLNLSPLPIQALPRRFSHSRKLGVSMSSVARANSAKAKASLEGRGLTKHGGKIYKGSHKKDIVTWTPCPNMDTLSLQSSLGRQQRPMLYYWTRSAGNPKWATNRSGN</sequence>
<accession>A0A5D3E1E8</accession>
<evidence type="ECO:0000313" key="1">
    <source>
        <dbReference type="EMBL" id="KAA0043276.1"/>
    </source>
</evidence>
<evidence type="ECO:0000313" key="4">
    <source>
        <dbReference type="Proteomes" id="UP000321947"/>
    </source>
</evidence>
<dbReference type="EMBL" id="SSTE01015327">
    <property type="protein sequence ID" value="KAA0043276.1"/>
    <property type="molecule type" value="Genomic_DNA"/>
</dbReference>
<evidence type="ECO:0000313" key="2">
    <source>
        <dbReference type="EMBL" id="TYK29340.1"/>
    </source>
</evidence>
<organism evidence="2 4">
    <name type="scientific">Cucumis melo var. makuwa</name>
    <name type="common">Oriental melon</name>
    <dbReference type="NCBI Taxonomy" id="1194695"/>
    <lineage>
        <taxon>Eukaryota</taxon>
        <taxon>Viridiplantae</taxon>
        <taxon>Streptophyta</taxon>
        <taxon>Embryophyta</taxon>
        <taxon>Tracheophyta</taxon>
        <taxon>Spermatophyta</taxon>
        <taxon>Magnoliopsida</taxon>
        <taxon>eudicotyledons</taxon>
        <taxon>Gunneridae</taxon>
        <taxon>Pentapetalae</taxon>
        <taxon>rosids</taxon>
        <taxon>fabids</taxon>
        <taxon>Cucurbitales</taxon>
        <taxon>Cucurbitaceae</taxon>
        <taxon>Benincaseae</taxon>
        <taxon>Cucumis</taxon>
    </lineage>
</organism>
<dbReference type="AlphaFoldDB" id="A0A5D3E1E8"/>
<name>A0A5D3E1E8_CUCMM</name>
<protein>
    <submittedName>
        <fullName evidence="2">Uncharacterized protein</fullName>
    </submittedName>
</protein>
<evidence type="ECO:0000313" key="3">
    <source>
        <dbReference type="Proteomes" id="UP000321393"/>
    </source>
</evidence>
<proteinExistence type="predicted"/>
<dbReference type="Proteomes" id="UP000321393">
    <property type="component" value="Unassembled WGS sequence"/>
</dbReference>
<reference evidence="3 4" key="1">
    <citation type="submission" date="2019-08" db="EMBL/GenBank/DDBJ databases">
        <title>Draft genome sequences of two oriental melons (Cucumis melo L. var makuwa).</title>
        <authorList>
            <person name="Kwon S.-Y."/>
        </authorList>
    </citation>
    <scope>NUCLEOTIDE SEQUENCE [LARGE SCALE GENOMIC DNA]</scope>
    <source>
        <strain evidence="4">cv. Chang Bougi</strain>
        <strain evidence="3">cv. SW 3</strain>
        <tissue evidence="2">Leaf</tissue>
    </source>
</reference>
<dbReference type="Proteomes" id="UP000321947">
    <property type="component" value="Unassembled WGS sequence"/>
</dbReference>
<comment type="caution">
    <text evidence="2">The sequence shown here is derived from an EMBL/GenBank/DDBJ whole genome shotgun (WGS) entry which is preliminary data.</text>
</comment>
<gene>
    <name evidence="2" type="ORF">E5676_scaffold129G00480</name>
    <name evidence="1" type="ORF">E6C27_scaffold110G001630</name>
</gene>